<reference evidence="2 3" key="1">
    <citation type="journal article" date="2023" name="Insect Mol. Biol.">
        <title>Genome sequencing provides insights into the evolution of gene families encoding plant cell wall-degrading enzymes in longhorned beetles.</title>
        <authorList>
            <person name="Shin N.R."/>
            <person name="Okamura Y."/>
            <person name="Kirsch R."/>
            <person name="Pauchet Y."/>
        </authorList>
    </citation>
    <scope>NUCLEOTIDE SEQUENCE [LARGE SCALE GENOMIC DNA]</scope>
    <source>
        <strain evidence="2">EAD_L_NR</strain>
    </source>
</reference>
<proteinExistence type="predicted"/>
<dbReference type="GO" id="GO:0043565">
    <property type="term" value="F:sequence-specific DNA binding"/>
    <property type="evidence" value="ECO:0007669"/>
    <property type="project" value="TreeGrafter"/>
</dbReference>
<dbReference type="InterPro" id="IPR052638">
    <property type="entry name" value="PiggyBac_TE-derived"/>
</dbReference>
<evidence type="ECO:0000313" key="3">
    <source>
        <dbReference type="Proteomes" id="UP001159042"/>
    </source>
</evidence>
<dbReference type="PANTHER" id="PTHR47055">
    <property type="entry name" value="DDE_TNP_1_7 DOMAIN-CONTAINING PROTEIN"/>
    <property type="match status" value="1"/>
</dbReference>
<accession>A0AAV8VMC1</accession>
<protein>
    <recommendedName>
        <fullName evidence="1">PiggyBac transposable element-derived protein domain-containing protein</fullName>
    </recommendedName>
</protein>
<name>A0AAV8VMC1_9CUCU</name>
<evidence type="ECO:0000313" key="2">
    <source>
        <dbReference type="EMBL" id="KAJ8915330.1"/>
    </source>
</evidence>
<dbReference type="Pfam" id="PF13843">
    <property type="entry name" value="DDE_Tnp_1_7"/>
    <property type="match status" value="1"/>
</dbReference>
<sequence length="510" mass="58752">MAGKRFLTQRELEEALQDVVTEIEDNGNECINAVYIPPDADELTDEETIDDNLVINEEPLDREIAGTFEIDVDIDNDDIYDESDEEPLSVTRMKLLRDKEVRDTSQEDISMQHLKDVLEGKSPLEIFFMFFDDELLSMIVDFSLEYARENNRQDFTFSAADLKKFLGILILSGYHVLPQADFCWSKDEDKGVQIIRSCMSRNKFRSIKRNLHLASNAALDRNDKFSKLRPFFDAINTRNKQFGIFAHNLSIDEQMVPYFGRHSCKMFIKGKPVRFGFKLWCLCSSDGYLFSFIPYAGANSEKTKSTLGLGGQTVIDLLSALENPTHHRIFFDNYFSSYKLFEKLHEMQYFATGTIRENRTNKAPLSSVKELGKKGRGSYDYAFDEQIQLSLTRWNDNAIVIVASNNFSVQPLTTAKRRHLREAYAKNSRTYNLRRRPADVYHVGDKVWKRNYVLSSAADNFAAKLAPKFIPCTVSKVISPLVYQLKDQNGKDLGKYHVKDLKPYQDDEDD</sequence>
<dbReference type="AlphaFoldDB" id="A0AAV8VMC1"/>
<dbReference type="PANTHER" id="PTHR47055:SF3">
    <property type="entry name" value="PHORBOL-ESTER_DAG-TYPE DOMAIN-CONTAINING PROTEIN"/>
    <property type="match status" value="1"/>
</dbReference>
<evidence type="ECO:0000259" key="1">
    <source>
        <dbReference type="Pfam" id="PF13843"/>
    </source>
</evidence>
<dbReference type="Proteomes" id="UP001159042">
    <property type="component" value="Unassembled WGS sequence"/>
</dbReference>
<feature type="domain" description="PiggyBac transposable element-derived protein" evidence="1">
    <location>
        <begin position="122"/>
        <end position="437"/>
    </location>
</feature>
<keyword evidence="3" id="KW-1185">Reference proteome</keyword>
<comment type="caution">
    <text evidence="2">The sequence shown here is derived from an EMBL/GenBank/DDBJ whole genome shotgun (WGS) entry which is preliminary data.</text>
</comment>
<dbReference type="InterPro" id="IPR029526">
    <property type="entry name" value="PGBD"/>
</dbReference>
<dbReference type="EMBL" id="JANEYG010000054">
    <property type="protein sequence ID" value="KAJ8915330.1"/>
    <property type="molecule type" value="Genomic_DNA"/>
</dbReference>
<gene>
    <name evidence="2" type="ORF">NQ315_008214</name>
</gene>
<organism evidence="2 3">
    <name type="scientific">Exocentrus adspersus</name>
    <dbReference type="NCBI Taxonomy" id="1586481"/>
    <lineage>
        <taxon>Eukaryota</taxon>
        <taxon>Metazoa</taxon>
        <taxon>Ecdysozoa</taxon>
        <taxon>Arthropoda</taxon>
        <taxon>Hexapoda</taxon>
        <taxon>Insecta</taxon>
        <taxon>Pterygota</taxon>
        <taxon>Neoptera</taxon>
        <taxon>Endopterygota</taxon>
        <taxon>Coleoptera</taxon>
        <taxon>Polyphaga</taxon>
        <taxon>Cucujiformia</taxon>
        <taxon>Chrysomeloidea</taxon>
        <taxon>Cerambycidae</taxon>
        <taxon>Lamiinae</taxon>
        <taxon>Acanthocinini</taxon>
        <taxon>Exocentrus</taxon>
    </lineage>
</organism>